<dbReference type="GO" id="GO:0008270">
    <property type="term" value="F:zinc ion binding"/>
    <property type="evidence" value="ECO:0007669"/>
    <property type="project" value="UniProtKB-KW"/>
</dbReference>
<dbReference type="GO" id="GO:0005634">
    <property type="term" value="C:nucleus"/>
    <property type="evidence" value="ECO:0007669"/>
    <property type="project" value="UniProtKB-SubCell"/>
</dbReference>
<name>A0A3Q2DYN6_CYPVA</name>
<evidence type="ECO:0000256" key="2">
    <source>
        <dbReference type="ARBA" id="ARBA00022723"/>
    </source>
</evidence>
<dbReference type="PROSITE" id="PS00028">
    <property type="entry name" value="ZINC_FINGER_C2H2_1"/>
    <property type="match status" value="2"/>
</dbReference>
<dbReference type="PANTHER" id="PTHR23067:SF6">
    <property type="entry name" value="ZINC FINGER PROTEIN 385C"/>
    <property type="match status" value="1"/>
</dbReference>
<feature type="region of interest" description="Disordered" evidence="7">
    <location>
        <begin position="457"/>
        <end position="491"/>
    </location>
</feature>
<feature type="domain" description="C2H2-type" evidence="8">
    <location>
        <begin position="443"/>
        <end position="465"/>
    </location>
</feature>
<comment type="subcellular location">
    <subcellularLocation>
        <location evidence="1">Nucleus</location>
    </subcellularLocation>
</comment>
<accession>A0A3Q2DYN6</accession>
<reference evidence="9" key="2">
    <citation type="submission" date="2025-09" db="UniProtKB">
        <authorList>
            <consortium name="Ensembl"/>
        </authorList>
    </citation>
    <scope>IDENTIFICATION</scope>
</reference>
<keyword evidence="4" id="KW-0863">Zinc-finger</keyword>
<feature type="domain" description="C2H2-type" evidence="8">
    <location>
        <begin position="187"/>
        <end position="209"/>
    </location>
</feature>
<evidence type="ECO:0000256" key="5">
    <source>
        <dbReference type="ARBA" id="ARBA00022833"/>
    </source>
</evidence>
<sequence>MDSESSLEIQDEGEKLQDPSLGDNLHSPPNRPKRERRQRTYTLCEVCNIQLNSAAQAQIHYSGKSHQKRLKQISSGKKPNNTVSNRKTGKKNELYPQKSEHSSACERRTQHIGTSAQGNPLLASLPMPGRSLQPQLDLKHLLPFRLNGSSPLSLFPNFNTMDPVQKAVINHTFGVPQPLKKKQIISCNICHLRFNSTNQAEAHYKGHKHARKLKAMEAQKNRQRRGGEISTTGKERDRDRERDRSKTSSADAALPAPVETSLVKETSLQFDLEPTITEGKLEESPRSSVMLTPVSEVSSMELVTLSPPQISPSLQLMETASDTSTPEGAVVTEAIEVTEAICLSSESCSVADPSITTGEACVEDNKDPKKSKAHLHCPVCKVTVNSPSQLEAHNSGTKHKLMLEGHSVLPRRRGKVVAARAGCKSKRLASKGSVGVPSKNFQCEVCEIFVNSETQLSQHMNSRRHKDRLAGKPPKPKFTPHSKSQPSSSLANVRWSGYAGVAVSAMKKAFTQCNLTSLSSQTKLALQKQLTKSLTTGFLPSPLTPPTLCTVATNPLALRHPVGTTTFIQTPFLGPALFRPAPGPLRATHAPIIFSPY</sequence>
<evidence type="ECO:0000313" key="9">
    <source>
        <dbReference type="Ensembl" id="ENSCVAP00000025033.1"/>
    </source>
</evidence>
<dbReference type="InterPro" id="IPR051845">
    <property type="entry name" value="Znf385"/>
</dbReference>
<dbReference type="SMART" id="SM00355">
    <property type="entry name" value="ZnF_C2H2"/>
    <property type="match status" value="4"/>
</dbReference>
<dbReference type="Ensembl" id="ENSCVAT00000002678.1">
    <property type="protein sequence ID" value="ENSCVAP00000025033.1"/>
    <property type="gene ID" value="ENSCVAG00000009496.1"/>
</dbReference>
<dbReference type="Pfam" id="PF12874">
    <property type="entry name" value="zf-met"/>
    <property type="match status" value="4"/>
</dbReference>
<feature type="compositionally biased region" description="Basic and acidic residues" evidence="7">
    <location>
        <begin position="233"/>
        <end position="246"/>
    </location>
</feature>
<dbReference type="SUPFAM" id="SSF57667">
    <property type="entry name" value="beta-beta-alpha zinc fingers"/>
    <property type="match status" value="4"/>
</dbReference>
<keyword evidence="5" id="KW-0862">Zinc</keyword>
<dbReference type="PANTHER" id="PTHR23067">
    <property type="entry name" value="DOUBLE-STRANDED RNA-BINDING ZINC FINGER PROTEIN"/>
    <property type="match status" value="1"/>
</dbReference>
<dbReference type="InterPro" id="IPR013087">
    <property type="entry name" value="Znf_C2H2_type"/>
</dbReference>
<evidence type="ECO:0000313" key="10">
    <source>
        <dbReference type="Proteomes" id="UP000265020"/>
    </source>
</evidence>
<dbReference type="FunFam" id="3.30.160.60:FF:000121">
    <property type="entry name" value="zinc finger protein 385B isoform X1"/>
    <property type="match status" value="1"/>
</dbReference>
<feature type="compositionally biased region" description="Polar residues" evidence="7">
    <location>
        <begin position="72"/>
        <end position="86"/>
    </location>
</feature>
<keyword evidence="2" id="KW-0479">Metal-binding</keyword>
<evidence type="ECO:0000256" key="7">
    <source>
        <dbReference type="SAM" id="MobiDB-lite"/>
    </source>
</evidence>
<dbReference type="AlphaFoldDB" id="A0A3Q2DYN6"/>
<proteinExistence type="predicted"/>
<feature type="region of interest" description="Disordered" evidence="7">
    <location>
        <begin position="1"/>
        <end position="38"/>
    </location>
</feature>
<keyword evidence="3" id="KW-0677">Repeat</keyword>
<protein>
    <submittedName>
        <fullName evidence="9">Zinc finger protein 385C</fullName>
    </submittedName>
</protein>
<feature type="compositionally biased region" description="Polar residues" evidence="7">
    <location>
        <begin position="481"/>
        <end position="491"/>
    </location>
</feature>
<feature type="compositionally biased region" description="Acidic residues" evidence="7">
    <location>
        <begin position="1"/>
        <end position="11"/>
    </location>
</feature>
<feature type="region of interest" description="Disordered" evidence="7">
    <location>
        <begin position="60"/>
        <end position="123"/>
    </location>
</feature>
<feature type="compositionally biased region" description="Basic and acidic residues" evidence="7">
    <location>
        <begin position="90"/>
        <end position="109"/>
    </location>
</feature>
<dbReference type="Gene3D" id="3.30.160.60">
    <property type="entry name" value="Classic Zinc Finger"/>
    <property type="match status" value="4"/>
</dbReference>
<dbReference type="InterPro" id="IPR036236">
    <property type="entry name" value="Znf_C2H2_sf"/>
</dbReference>
<evidence type="ECO:0000259" key="8">
    <source>
        <dbReference type="PROSITE" id="PS00028"/>
    </source>
</evidence>
<keyword evidence="10" id="KW-1185">Reference proteome</keyword>
<reference evidence="9" key="1">
    <citation type="submission" date="2025-08" db="UniProtKB">
        <authorList>
            <consortium name="Ensembl"/>
        </authorList>
    </citation>
    <scope>IDENTIFICATION</scope>
</reference>
<feature type="region of interest" description="Disordered" evidence="7">
    <location>
        <begin position="201"/>
        <end position="260"/>
    </location>
</feature>
<evidence type="ECO:0000256" key="4">
    <source>
        <dbReference type="ARBA" id="ARBA00022771"/>
    </source>
</evidence>
<evidence type="ECO:0000256" key="3">
    <source>
        <dbReference type="ARBA" id="ARBA00022737"/>
    </source>
</evidence>
<evidence type="ECO:0000256" key="6">
    <source>
        <dbReference type="ARBA" id="ARBA00023242"/>
    </source>
</evidence>
<dbReference type="Proteomes" id="UP000265020">
    <property type="component" value="Unassembled WGS sequence"/>
</dbReference>
<keyword evidence="6" id="KW-0539">Nucleus</keyword>
<dbReference type="GeneTree" id="ENSGT00940000157202"/>
<dbReference type="GO" id="GO:0003676">
    <property type="term" value="F:nucleic acid binding"/>
    <property type="evidence" value="ECO:0007669"/>
    <property type="project" value="InterPro"/>
</dbReference>
<dbReference type="InterPro" id="IPR003604">
    <property type="entry name" value="Matrin/U1-like-C_Znf_C2H2"/>
</dbReference>
<organism evidence="9 10">
    <name type="scientific">Cyprinodon variegatus</name>
    <name type="common">Sheepshead minnow</name>
    <dbReference type="NCBI Taxonomy" id="28743"/>
    <lineage>
        <taxon>Eukaryota</taxon>
        <taxon>Metazoa</taxon>
        <taxon>Chordata</taxon>
        <taxon>Craniata</taxon>
        <taxon>Vertebrata</taxon>
        <taxon>Euteleostomi</taxon>
        <taxon>Actinopterygii</taxon>
        <taxon>Neopterygii</taxon>
        <taxon>Teleostei</taxon>
        <taxon>Neoteleostei</taxon>
        <taxon>Acanthomorphata</taxon>
        <taxon>Ovalentaria</taxon>
        <taxon>Atherinomorphae</taxon>
        <taxon>Cyprinodontiformes</taxon>
        <taxon>Cyprinodontidae</taxon>
        <taxon>Cyprinodon</taxon>
    </lineage>
</organism>
<evidence type="ECO:0000256" key="1">
    <source>
        <dbReference type="ARBA" id="ARBA00004123"/>
    </source>
</evidence>
<dbReference type="SMART" id="SM00451">
    <property type="entry name" value="ZnF_U1"/>
    <property type="match status" value="4"/>
</dbReference>